<evidence type="ECO:0000256" key="1">
    <source>
        <dbReference type="ARBA" id="ARBA00023015"/>
    </source>
</evidence>
<dbReference type="InterPro" id="IPR018062">
    <property type="entry name" value="HTH_AraC-typ_CS"/>
</dbReference>
<dbReference type="PRINTS" id="PR00032">
    <property type="entry name" value="HTHARAC"/>
</dbReference>
<dbReference type="InterPro" id="IPR009057">
    <property type="entry name" value="Homeodomain-like_sf"/>
</dbReference>
<dbReference type="InterPro" id="IPR018060">
    <property type="entry name" value="HTH_AraC"/>
</dbReference>
<dbReference type="InterPro" id="IPR013096">
    <property type="entry name" value="Cupin_2"/>
</dbReference>
<dbReference type="SMART" id="SM00342">
    <property type="entry name" value="HTH_ARAC"/>
    <property type="match status" value="1"/>
</dbReference>
<dbReference type="PANTHER" id="PTHR43280:SF28">
    <property type="entry name" value="HTH-TYPE TRANSCRIPTIONAL ACTIVATOR RHAS"/>
    <property type="match status" value="1"/>
</dbReference>
<dbReference type="SUPFAM" id="SSF51215">
    <property type="entry name" value="Regulatory protein AraC"/>
    <property type="match status" value="1"/>
</dbReference>
<dbReference type="InterPro" id="IPR014710">
    <property type="entry name" value="RmlC-like_jellyroll"/>
</dbReference>
<evidence type="ECO:0000313" key="6">
    <source>
        <dbReference type="Proteomes" id="UP001139347"/>
    </source>
</evidence>
<sequence length="276" mass="32035">MNINQLFFHIHYCNGRKWREPVKLPRKISRTLSHHELVLVTDGTGRLTLGEKSYTLKEGMLYYIRPGLFHVLELHTAETTGLLTVHFSCTRVNLNDSRWEIADEMPALHLEPAQSIKDAYPAQELFHKLVDCWNAKLPGYEFVSKILLQQLFMAIIHHLKKKHQNDAASLKVEKIIQYMHQHLSGKVTLGELSELVQMAPTYLSRTFKETTGYTVIEFFNKLKIDKAKELLIEGDRKVKEVAQILGFTDEFYFSRMFKRIEGVSPSEFYSKNVHGI</sequence>
<dbReference type="Gene3D" id="2.60.120.10">
    <property type="entry name" value="Jelly Rolls"/>
    <property type="match status" value="1"/>
</dbReference>
<comment type="caution">
    <text evidence="5">The sequence shown here is derived from an EMBL/GenBank/DDBJ whole genome shotgun (WGS) entry which is preliminary data.</text>
</comment>
<dbReference type="PANTHER" id="PTHR43280">
    <property type="entry name" value="ARAC-FAMILY TRANSCRIPTIONAL REGULATOR"/>
    <property type="match status" value="1"/>
</dbReference>
<evidence type="ECO:0000256" key="3">
    <source>
        <dbReference type="ARBA" id="ARBA00023163"/>
    </source>
</evidence>
<dbReference type="PROSITE" id="PS01124">
    <property type="entry name" value="HTH_ARAC_FAMILY_2"/>
    <property type="match status" value="1"/>
</dbReference>
<evidence type="ECO:0000256" key="2">
    <source>
        <dbReference type="ARBA" id="ARBA00023125"/>
    </source>
</evidence>
<organism evidence="5 6">
    <name type="scientific">Paenibacillus mangrovi</name>
    <dbReference type="NCBI Taxonomy" id="2931978"/>
    <lineage>
        <taxon>Bacteria</taxon>
        <taxon>Bacillati</taxon>
        <taxon>Bacillota</taxon>
        <taxon>Bacilli</taxon>
        <taxon>Bacillales</taxon>
        <taxon>Paenibacillaceae</taxon>
        <taxon>Paenibacillus</taxon>
    </lineage>
</organism>
<protein>
    <submittedName>
        <fullName evidence="5">AraC family transcriptional regulator</fullName>
    </submittedName>
</protein>
<dbReference type="EMBL" id="JALIRP010000010">
    <property type="protein sequence ID" value="MCJ8014227.1"/>
    <property type="molecule type" value="Genomic_DNA"/>
</dbReference>
<evidence type="ECO:0000259" key="4">
    <source>
        <dbReference type="PROSITE" id="PS01124"/>
    </source>
</evidence>
<proteinExistence type="predicted"/>
<dbReference type="SUPFAM" id="SSF46689">
    <property type="entry name" value="Homeodomain-like"/>
    <property type="match status" value="2"/>
</dbReference>
<dbReference type="GO" id="GO:0003700">
    <property type="term" value="F:DNA-binding transcription factor activity"/>
    <property type="evidence" value="ECO:0007669"/>
    <property type="project" value="InterPro"/>
</dbReference>
<dbReference type="InterPro" id="IPR020449">
    <property type="entry name" value="Tscrpt_reg_AraC-type_HTH"/>
</dbReference>
<feature type="domain" description="HTH araC/xylS-type" evidence="4">
    <location>
        <begin position="173"/>
        <end position="271"/>
    </location>
</feature>
<keyword evidence="3" id="KW-0804">Transcription</keyword>
<dbReference type="RefSeq" id="WP_244728634.1">
    <property type="nucleotide sequence ID" value="NZ_JALIRP010000010.1"/>
</dbReference>
<dbReference type="Gene3D" id="1.10.10.60">
    <property type="entry name" value="Homeodomain-like"/>
    <property type="match status" value="2"/>
</dbReference>
<keyword evidence="6" id="KW-1185">Reference proteome</keyword>
<accession>A0A9X1WRW1</accession>
<dbReference type="Pfam" id="PF07883">
    <property type="entry name" value="Cupin_2"/>
    <property type="match status" value="1"/>
</dbReference>
<dbReference type="Pfam" id="PF12833">
    <property type="entry name" value="HTH_18"/>
    <property type="match status" value="1"/>
</dbReference>
<dbReference type="GO" id="GO:0043565">
    <property type="term" value="F:sequence-specific DNA binding"/>
    <property type="evidence" value="ECO:0007669"/>
    <property type="project" value="InterPro"/>
</dbReference>
<dbReference type="InterPro" id="IPR037923">
    <property type="entry name" value="HTH-like"/>
</dbReference>
<dbReference type="PROSITE" id="PS00041">
    <property type="entry name" value="HTH_ARAC_FAMILY_1"/>
    <property type="match status" value="1"/>
</dbReference>
<gene>
    <name evidence="5" type="ORF">MUG84_21170</name>
</gene>
<dbReference type="Proteomes" id="UP001139347">
    <property type="component" value="Unassembled WGS sequence"/>
</dbReference>
<keyword evidence="1" id="KW-0805">Transcription regulation</keyword>
<name>A0A9X1WRW1_9BACL</name>
<reference evidence="5" key="1">
    <citation type="submission" date="2022-04" db="EMBL/GenBank/DDBJ databases">
        <title>Paenibacillus mangrovi sp. nov., a novel endophytic bacterium isolated from bark of Kandelia candel.</title>
        <authorList>
            <person name="Tuo L."/>
        </authorList>
    </citation>
    <scope>NUCLEOTIDE SEQUENCE</scope>
    <source>
        <strain evidence="5">KQZ6P-2</strain>
    </source>
</reference>
<evidence type="ECO:0000313" key="5">
    <source>
        <dbReference type="EMBL" id="MCJ8014227.1"/>
    </source>
</evidence>
<dbReference type="AlphaFoldDB" id="A0A9X1WRW1"/>
<keyword evidence="2" id="KW-0238">DNA-binding</keyword>